<keyword evidence="16" id="KW-1185">Reference proteome</keyword>
<feature type="region of interest" description="Disordered" evidence="13">
    <location>
        <begin position="78"/>
        <end position="117"/>
    </location>
</feature>
<evidence type="ECO:0000259" key="14">
    <source>
        <dbReference type="PROSITE" id="PS51456"/>
    </source>
</evidence>
<dbReference type="GO" id="GO:0004674">
    <property type="term" value="F:protein serine/threonine kinase activity"/>
    <property type="evidence" value="ECO:0007669"/>
    <property type="project" value="TreeGrafter"/>
</dbReference>
<feature type="domain" description="Myosin motor" evidence="14">
    <location>
        <begin position="156"/>
        <end position="916"/>
    </location>
</feature>
<dbReference type="GO" id="GO:0042995">
    <property type="term" value="C:cell projection"/>
    <property type="evidence" value="ECO:0007669"/>
    <property type="project" value="UniProtKB-SubCell"/>
</dbReference>
<evidence type="ECO:0000256" key="7">
    <source>
        <dbReference type="ARBA" id="ARBA00023123"/>
    </source>
</evidence>
<dbReference type="InterPro" id="IPR001609">
    <property type="entry name" value="Myosin_head_motor_dom-like"/>
</dbReference>
<feature type="compositionally biased region" description="Low complexity" evidence="13">
    <location>
        <begin position="1165"/>
        <end position="1186"/>
    </location>
</feature>
<feature type="region of interest" description="Disordered" evidence="13">
    <location>
        <begin position="1160"/>
        <end position="1219"/>
    </location>
</feature>
<dbReference type="InterPro" id="IPR052409">
    <property type="entry name" value="Myosin-III_kinase_activity"/>
</dbReference>
<dbReference type="Pfam" id="PF00063">
    <property type="entry name" value="Myosin_head"/>
    <property type="match status" value="1"/>
</dbReference>
<keyword evidence="10" id="KW-0966">Cell projection</keyword>
<dbReference type="SUPFAM" id="SSF52540">
    <property type="entry name" value="P-loop containing nucleoside triphosphate hydrolases"/>
    <property type="match status" value="1"/>
</dbReference>
<evidence type="ECO:0000256" key="13">
    <source>
        <dbReference type="SAM" id="MobiDB-lite"/>
    </source>
</evidence>
<dbReference type="PROSITE" id="PS51456">
    <property type="entry name" value="MYOSIN_MOTOR"/>
    <property type="match status" value="1"/>
</dbReference>
<evidence type="ECO:0000256" key="11">
    <source>
        <dbReference type="PROSITE-ProRule" id="PRU00782"/>
    </source>
</evidence>
<evidence type="ECO:0000256" key="10">
    <source>
        <dbReference type="ARBA" id="ARBA00023273"/>
    </source>
</evidence>
<keyword evidence="3" id="KW-0963">Cytoplasm</keyword>
<evidence type="ECO:0000313" key="15">
    <source>
        <dbReference type="EMBL" id="RMZ97482.1"/>
    </source>
</evidence>
<dbReference type="GO" id="GO:0005524">
    <property type="term" value="F:ATP binding"/>
    <property type="evidence" value="ECO:0007669"/>
    <property type="project" value="UniProtKB-UniRule"/>
</dbReference>
<feature type="region of interest" description="Disordered" evidence="13">
    <location>
        <begin position="973"/>
        <end position="1017"/>
    </location>
</feature>
<accession>A0A3M7PEJ4</accession>
<protein>
    <submittedName>
        <fullName evidence="15">Myosin-IIIb isoform X2</fullName>
        <ecNumber evidence="15">3.6.1.15</ecNumber>
    </submittedName>
</protein>
<dbReference type="GO" id="GO:0003779">
    <property type="term" value="F:actin binding"/>
    <property type="evidence" value="ECO:0007669"/>
    <property type="project" value="UniProtKB-KW"/>
</dbReference>
<dbReference type="GO" id="GO:0000146">
    <property type="term" value="F:microfilament motor activity"/>
    <property type="evidence" value="ECO:0007669"/>
    <property type="project" value="TreeGrafter"/>
</dbReference>
<keyword evidence="6 11" id="KW-0067">ATP-binding</keyword>
<dbReference type="Gene3D" id="1.20.120.720">
    <property type="entry name" value="Myosin VI head, motor domain, U50 subdomain"/>
    <property type="match status" value="1"/>
</dbReference>
<dbReference type="EC" id="3.6.1.15" evidence="15"/>
<evidence type="ECO:0000256" key="12">
    <source>
        <dbReference type="SAM" id="Coils"/>
    </source>
</evidence>
<dbReference type="CDD" id="cd00124">
    <property type="entry name" value="MYSc"/>
    <property type="match status" value="1"/>
</dbReference>
<evidence type="ECO:0000256" key="3">
    <source>
        <dbReference type="ARBA" id="ARBA00022490"/>
    </source>
</evidence>
<keyword evidence="4" id="KW-0677">Repeat</keyword>
<dbReference type="InterPro" id="IPR027417">
    <property type="entry name" value="P-loop_NTPase"/>
</dbReference>
<dbReference type="OrthoDB" id="6108017at2759"/>
<comment type="similarity">
    <text evidence="11">Belongs to the TRAFAC class myosin-kinesin ATPase superfamily. Myosin family.</text>
</comment>
<proteinExistence type="inferred from homology"/>
<dbReference type="Gene3D" id="3.40.850.10">
    <property type="entry name" value="Kinesin motor domain"/>
    <property type="match status" value="1"/>
</dbReference>
<dbReference type="Gene3D" id="1.20.5.4820">
    <property type="match status" value="1"/>
</dbReference>
<keyword evidence="5 11" id="KW-0547">Nucleotide-binding</keyword>
<dbReference type="Gene3D" id="1.10.10.820">
    <property type="match status" value="1"/>
</dbReference>
<feature type="binding site" evidence="11">
    <location>
        <begin position="251"/>
        <end position="258"/>
    </location>
    <ligand>
        <name>ATP</name>
        <dbReference type="ChEBI" id="CHEBI:30616"/>
    </ligand>
</feature>
<evidence type="ECO:0000256" key="6">
    <source>
        <dbReference type="ARBA" id="ARBA00022840"/>
    </source>
</evidence>
<gene>
    <name evidence="15" type="ORF">BpHYR1_000227</name>
</gene>
<reference evidence="15 16" key="1">
    <citation type="journal article" date="2018" name="Sci. Rep.">
        <title>Genomic signatures of local adaptation to the degree of environmental predictability in rotifers.</title>
        <authorList>
            <person name="Franch-Gras L."/>
            <person name="Hahn C."/>
            <person name="Garcia-Roger E.M."/>
            <person name="Carmona M.J."/>
            <person name="Serra M."/>
            <person name="Gomez A."/>
        </authorList>
    </citation>
    <scope>NUCLEOTIDE SEQUENCE [LARGE SCALE GENOMIC DNA]</scope>
    <source>
        <strain evidence="15">HYR1</strain>
    </source>
</reference>
<dbReference type="STRING" id="10195.A0A3M7PEJ4"/>
<feature type="compositionally biased region" description="Polar residues" evidence="13">
    <location>
        <begin position="102"/>
        <end position="117"/>
    </location>
</feature>
<evidence type="ECO:0000256" key="4">
    <source>
        <dbReference type="ARBA" id="ARBA00022737"/>
    </source>
</evidence>
<dbReference type="PRINTS" id="PR00193">
    <property type="entry name" value="MYOSINHEAVY"/>
</dbReference>
<keyword evidence="15" id="KW-0378">Hydrolase</keyword>
<feature type="compositionally biased region" description="Polar residues" evidence="13">
    <location>
        <begin position="1004"/>
        <end position="1017"/>
    </location>
</feature>
<keyword evidence="11" id="KW-0009">Actin-binding</keyword>
<dbReference type="PANTHER" id="PTHR46256:SF3">
    <property type="entry name" value="MYOSIN MOTOR DOMAIN-CONTAINING PROTEIN"/>
    <property type="match status" value="1"/>
</dbReference>
<comment type="subcellular location">
    <subcellularLocation>
        <location evidence="2">Cell projection</location>
    </subcellularLocation>
    <subcellularLocation>
        <location evidence="1">Cytoplasm</location>
        <location evidence="1">Cytoskeleton</location>
    </subcellularLocation>
</comment>
<name>A0A3M7PEJ4_BRAPC</name>
<evidence type="ECO:0000256" key="1">
    <source>
        <dbReference type="ARBA" id="ARBA00004245"/>
    </source>
</evidence>
<dbReference type="Gene3D" id="1.20.58.530">
    <property type="match status" value="1"/>
</dbReference>
<dbReference type="GO" id="GO:0017111">
    <property type="term" value="F:ribonucleoside triphosphate phosphatase activity"/>
    <property type="evidence" value="ECO:0007669"/>
    <property type="project" value="UniProtKB-EC"/>
</dbReference>
<evidence type="ECO:0000256" key="5">
    <source>
        <dbReference type="ARBA" id="ARBA00022741"/>
    </source>
</evidence>
<comment type="caution">
    <text evidence="15">The sequence shown here is derived from an EMBL/GenBank/DDBJ whole genome shotgun (WGS) entry which is preliminary data.</text>
</comment>
<keyword evidence="9" id="KW-0206">Cytoskeleton</keyword>
<evidence type="ECO:0000256" key="2">
    <source>
        <dbReference type="ARBA" id="ARBA00004316"/>
    </source>
</evidence>
<dbReference type="Proteomes" id="UP000276133">
    <property type="component" value="Unassembled WGS sequence"/>
</dbReference>
<keyword evidence="7 11" id="KW-0518">Myosin</keyword>
<dbReference type="GO" id="GO:0030832">
    <property type="term" value="P:regulation of actin filament length"/>
    <property type="evidence" value="ECO:0007669"/>
    <property type="project" value="TreeGrafter"/>
</dbReference>
<dbReference type="PROSITE" id="PS50096">
    <property type="entry name" value="IQ"/>
    <property type="match status" value="1"/>
</dbReference>
<feature type="coiled-coil region" evidence="12">
    <location>
        <begin position="1019"/>
        <end position="1046"/>
    </location>
</feature>
<sequence length="1393" mass="160555">MHSNSKFVDQKAKNYLAANGAYSNQMTRINIVNQNANTTNANKNNHNSSNNEQHLILSTSHYSSTHSNFILSSKNSLLHRQQSDVTKNRTKKFPNDKELNSAEMSQTPEQTDSIRSTDSISQLANMDKDKETLSSSFEILENEDDNFSQDFSLEKSSNDDLVHLNNLNEATVLENLKKRFCKNQIYTYIGDILIAMNPLKAISIYGKKVSNYYKKCEKIRAKLPPHIYATAEHCYREMIRSQQSQCILISGESGSGKTETCKYLVQHLLNRTKPFESCLNAKIQEVNPLLEAFGNAKTRINDNSSRFGKYLEIHFEQDGTVVGAKFKEYLLEKSRIIYQNEYESTFHIFYLLFAGLSAEEKLRYGLLRSPKKFRFLSNTNVESCMSSENEENFLAIKKSLNTIGFIKEDIENLIKVLINVLFIGEIQFAQKKGNNNDAVQVKNKEIIKNICDLLEMDPSELNEALVSDVQITRGEEIKRERNMVQASDVRDALAKAFYGRLFSWIVNQINHHIQPAEGIGLSYSIGLLDIFGFENFERNSFEQMCINLANEQLHQLFTKYIFKLEIQECLDEQIELSNSDLVNYQDNQIILDLFLEKRAGIFPLLDEESRFPKATDQSLATKLHQTLSPAYPDVYIAPKNVGTSFHIVHYAGQVLYSCEGFLEKNRDFLPNNLFYAARNSNNSLVQELFQCKLTRKGTLAPSDRQCRLRKSETSFKDTRSNSSNHMDNHNDIYMTRFKFSGVNSSSSSSSNVYLNKEELKNSVGSHQNNYSSDKALPLTVASHFKNSLHELIEKINKCKAYFIRCIKPNPNQENVFLNEFVIKQLRYCSLMHVCKIRKCGYPYRIKFDEFLKWYKAIEVCICKKNDSITDHNNNLDENLHKCLKCLEYAKITNYKVGKTKLFLRYWHIDIFNSLAKKLEKNVITAQKIVRGWLVRTNFKQIQQNEAKKFFNQIENRSDNFCYKLGKHKNLMINPNQLNKSSDEEFSNESTKSLSPINRKPKMSPTKTSQTSTQNNWPDMNEIEHTLEEFDSMLESYEANIEMRENKSRIYVYQPNLGIKNSQLSQSSSSFSNQAPKLSPTSVYHLVHNNNNKNDNTLKKKNALVAFEFKTLLDKVAPFSNGQQIQYPGCLVIEEDKSLHDDLSNPLPSPPLIYQDENYMASQQHSSSSYSSSSSTSSSSSASNSSDSSDHERTVSPSQLNRTARYLSPPPKERTALKQNLQNKLLLTEIDKTDNEVRRNFQQVNQMRHKTQIIPVTKQPDMNPHLILSEREFQSKVSINPGYFANEKKSCINKYKYNAPHYHQHQSNVTIWREELNAKNNVQEQIKKQTELCQKLEDSKKNIPEWKKNLIRQKEMKRITSNINGSNTNLNQIPETPELMKHNIFIKKGLAAQK</sequence>
<dbReference type="SMART" id="SM00242">
    <property type="entry name" value="MYSc"/>
    <property type="match status" value="1"/>
</dbReference>
<evidence type="ECO:0000313" key="16">
    <source>
        <dbReference type="Proteomes" id="UP000276133"/>
    </source>
</evidence>
<evidence type="ECO:0000256" key="9">
    <source>
        <dbReference type="ARBA" id="ARBA00023212"/>
    </source>
</evidence>
<dbReference type="EMBL" id="REGN01011384">
    <property type="protein sequence ID" value="RMZ97482.1"/>
    <property type="molecule type" value="Genomic_DNA"/>
</dbReference>
<dbReference type="InterPro" id="IPR036961">
    <property type="entry name" value="Kinesin_motor_dom_sf"/>
</dbReference>
<evidence type="ECO:0000256" key="8">
    <source>
        <dbReference type="ARBA" id="ARBA00023175"/>
    </source>
</evidence>
<dbReference type="PANTHER" id="PTHR46256">
    <property type="entry name" value="AGAP011099-PA"/>
    <property type="match status" value="1"/>
</dbReference>
<organism evidence="15 16">
    <name type="scientific">Brachionus plicatilis</name>
    <name type="common">Marine rotifer</name>
    <name type="synonym">Brachionus muelleri</name>
    <dbReference type="NCBI Taxonomy" id="10195"/>
    <lineage>
        <taxon>Eukaryota</taxon>
        <taxon>Metazoa</taxon>
        <taxon>Spiralia</taxon>
        <taxon>Gnathifera</taxon>
        <taxon>Rotifera</taxon>
        <taxon>Eurotatoria</taxon>
        <taxon>Monogononta</taxon>
        <taxon>Pseudotrocha</taxon>
        <taxon>Ploima</taxon>
        <taxon>Brachionidae</taxon>
        <taxon>Brachionus</taxon>
    </lineage>
</organism>
<keyword evidence="12" id="KW-0175">Coiled coil</keyword>
<keyword evidence="8 11" id="KW-0505">Motor protein</keyword>
<comment type="caution">
    <text evidence="11">Lacks conserved residue(s) required for the propagation of feature annotation.</text>
</comment>
<dbReference type="GO" id="GO:0016459">
    <property type="term" value="C:myosin complex"/>
    <property type="evidence" value="ECO:0007669"/>
    <property type="project" value="UniProtKB-KW"/>
</dbReference>